<keyword evidence="1" id="KW-1015">Disulfide bond</keyword>
<feature type="domain" description="F5/8 type C" evidence="2">
    <location>
        <begin position="16"/>
        <end position="168"/>
    </location>
</feature>
<dbReference type="SMART" id="SM00231">
    <property type="entry name" value="FA58C"/>
    <property type="match status" value="1"/>
</dbReference>
<proteinExistence type="predicted"/>
<evidence type="ECO:0000256" key="1">
    <source>
        <dbReference type="ARBA" id="ARBA00023157"/>
    </source>
</evidence>
<dbReference type="PROSITE" id="PS50022">
    <property type="entry name" value="FA58C_3"/>
    <property type="match status" value="1"/>
</dbReference>
<evidence type="ECO:0000313" key="3">
    <source>
        <dbReference type="Proteomes" id="UP000515163"/>
    </source>
</evidence>
<reference evidence="4" key="1">
    <citation type="submission" date="2025-08" db="UniProtKB">
        <authorList>
            <consortium name="RefSeq"/>
        </authorList>
    </citation>
    <scope>IDENTIFICATION</scope>
    <source>
        <tissue evidence="4">Tentacle</tissue>
    </source>
</reference>
<sequence length="171" mass="18939">METKECQISAVDTTGCENPLGMENRSILDSQITASSIASKPVHAPQGARLNNQHVPDVTIGAWAAGGTKRGEHIQVDLGRVKMVTKIATQGRPSKGPQWVTEYSVSYSNDTRDWTNYRGDCLKKFPGNFDMNTVVTNKIEIPIIARYIRVIVQEWSGNPTMRMELYGCTPP</sequence>
<dbReference type="Gene3D" id="2.60.120.260">
    <property type="entry name" value="Galactose-binding domain-like"/>
    <property type="match status" value="1"/>
</dbReference>
<dbReference type="KEGG" id="aten:116295026"/>
<dbReference type="SUPFAM" id="SSF49785">
    <property type="entry name" value="Galactose-binding domain-like"/>
    <property type="match status" value="1"/>
</dbReference>
<keyword evidence="3" id="KW-1185">Reference proteome</keyword>
<dbReference type="CDD" id="cd00057">
    <property type="entry name" value="FA58C"/>
    <property type="match status" value="1"/>
</dbReference>
<evidence type="ECO:0000313" key="4">
    <source>
        <dbReference type="RefSeq" id="XP_031558583.1"/>
    </source>
</evidence>
<dbReference type="RefSeq" id="XP_031558583.1">
    <property type="nucleotide sequence ID" value="XM_031702723.1"/>
</dbReference>
<dbReference type="InterPro" id="IPR008979">
    <property type="entry name" value="Galactose-bd-like_sf"/>
</dbReference>
<dbReference type="PANTHER" id="PTHR24543">
    <property type="entry name" value="MULTICOPPER OXIDASE-RELATED"/>
    <property type="match status" value="1"/>
</dbReference>
<dbReference type="Pfam" id="PF00754">
    <property type="entry name" value="F5_F8_type_C"/>
    <property type="match status" value="1"/>
</dbReference>
<dbReference type="InParanoid" id="A0A6P8HTN7"/>
<accession>A0A6P8HTN7</accession>
<dbReference type="Proteomes" id="UP000515163">
    <property type="component" value="Unplaced"/>
</dbReference>
<organism evidence="3 4">
    <name type="scientific">Actinia tenebrosa</name>
    <name type="common">Australian red waratah sea anemone</name>
    <dbReference type="NCBI Taxonomy" id="6105"/>
    <lineage>
        <taxon>Eukaryota</taxon>
        <taxon>Metazoa</taxon>
        <taxon>Cnidaria</taxon>
        <taxon>Anthozoa</taxon>
        <taxon>Hexacorallia</taxon>
        <taxon>Actiniaria</taxon>
        <taxon>Actiniidae</taxon>
        <taxon>Actinia</taxon>
    </lineage>
</organism>
<evidence type="ECO:0000259" key="2">
    <source>
        <dbReference type="PROSITE" id="PS50022"/>
    </source>
</evidence>
<gene>
    <name evidence="4" type="primary">LOC116295026</name>
</gene>
<name>A0A6P8HTN7_ACTTE</name>
<dbReference type="FunFam" id="2.60.120.260:FF:000002">
    <property type="entry name" value="Coagulation factor VIII"/>
    <property type="match status" value="1"/>
</dbReference>
<dbReference type="OrthoDB" id="6049633at2759"/>
<dbReference type="InterPro" id="IPR000421">
    <property type="entry name" value="FA58C"/>
</dbReference>
<protein>
    <submittedName>
        <fullName evidence="4">Lactadherin-like</fullName>
    </submittedName>
</protein>
<dbReference type="GeneID" id="116295026"/>
<dbReference type="AlphaFoldDB" id="A0A6P8HTN7"/>